<dbReference type="GO" id="GO:0006635">
    <property type="term" value="P:fatty acid beta-oxidation"/>
    <property type="evidence" value="ECO:0007669"/>
    <property type="project" value="TreeGrafter"/>
</dbReference>
<organism evidence="4 5">
    <name type="scientific">Natrinema salsiterrestre</name>
    <dbReference type="NCBI Taxonomy" id="2950540"/>
    <lineage>
        <taxon>Archaea</taxon>
        <taxon>Methanobacteriati</taxon>
        <taxon>Methanobacteriota</taxon>
        <taxon>Stenosarchaea group</taxon>
        <taxon>Halobacteria</taxon>
        <taxon>Halobacteriales</taxon>
        <taxon>Natrialbaceae</taxon>
        <taxon>Natrinema</taxon>
    </lineage>
</organism>
<dbReference type="InterPro" id="IPR029045">
    <property type="entry name" value="ClpP/crotonase-like_dom_sf"/>
</dbReference>
<dbReference type="PANTHER" id="PTHR11941">
    <property type="entry name" value="ENOYL-COA HYDRATASE-RELATED"/>
    <property type="match status" value="1"/>
</dbReference>
<evidence type="ECO:0000256" key="1">
    <source>
        <dbReference type="ARBA" id="ARBA00005254"/>
    </source>
</evidence>
<accession>A0A9Q4Q2M9</accession>
<name>A0A9Q4Q2M9_9EURY</name>
<dbReference type="Proteomes" id="UP001154061">
    <property type="component" value="Unassembled WGS sequence"/>
</dbReference>
<keyword evidence="2" id="KW-0456">Lyase</keyword>
<dbReference type="Gene3D" id="3.90.226.10">
    <property type="entry name" value="2-enoyl-CoA Hydratase, Chain A, domain 1"/>
    <property type="match status" value="1"/>
</dbReference>
<dbReference type="InterPro" id="IPR018376">
    <property type="entry name" value="Enoyl-CoA_hyd/isom_CS"/>
</dbReference>
<protein>
    <submittedName>
        <fullName evidence="4">Enoyl-CoA hydratase-related protein</fullName>
    </submittedName>
</protein>
<evidence type="ECO:0000313" key="5">
    <source>
        <dbReference type="Proteomes" id="UP001154061"/>
    </source>
</evidence>
<dbReference type="RefSeq" id="WP_277525287.1">
    <property type="nucleotide sequence ID" value="NZ_JAMQOT010000017.1"/>
</dbReference>
<dbReference type="PANTHER" id="PTHR11941:SF133">
    <property type="entry name" value="1,2-EPOXYPHENYLACETYL-COA ISOMERASE"/>
    <property type="match status" value="1"/>
</dbReference>
<dbReference type="EMBL" id="JAMQOT010000017">
    <property type="protein sequence ID" value="MDF9748499.1"/>
    <property type="molecule type" value="Genomic_DNA"/>
</dbReference>
<comment type="caution">
    <text evidence="4">The sequence shown here is derived from an EMBL/GenBank/DDBJ whole genome shotgun (WGS) entry which is preliminary data.</text>
</comment>
<dbReference type="InterPro" id="IPR014748">
    <property type="entry name" value="Enoyl-CoA_hydra_C"/>
</dbReference>
<reference evidence="4" key="1">
    <citation type="submission" date="2022-06" db="EMBL/GenBank/DDBJ databases">
        <title>Natrinema sp. a new haloarchaeum isolate from saline soil.</title>
        <authorList>
            <person name="Strakova D."/>
            <person name="Galisteo C."/>
            <person name="Sanchez-Porro C."/>
            <person name="Ventosa A."/>
        </authorList>
    </citation>
    <scope>NUCLEOTIDE SEQUENCE</scope>
    <source>
        <strain evidence="4">S1CR25-10</strain>
    </source>
</reference>
<comment type="similarity">
    <text evidence="1 3">Belongs to the enoyl-CoA hydratase/isomerase family.</text>
</comment>
<dbReference type="InterPro" id="IPR001753">
    <property type="entry name" value="Enoyl-CoA_hydra/iso"/>
</dbReference>
<proteinExistence type="inferred from homology"/>
<dbReference type="Gene3D" id="1.10.12.10">
    <property type="entry name" value="Lyase 2-enoyl-coa Hydratase, Chain A, domain 2"/>
    <property type="match status" value="1"/>
</dbReference>
<dbReference type="AlphaFoldDB" id="A0A9Q4Q2M9"/>
<dbReference type="GO" id="GO:0016829">
    <property type="term" value="F:lyase activity"/>
    <property type="evidence" value="ECO:0007669"/>
    <property type="project" value="UniProtKB-KW"/>
</dbReference>
<evidence type="ECO:0000256" key="3">
    <source>
        <dbReference type="RuleBase" id="RU003707"/>
    </source>
</evidence>
<dbReference type="SUPFAM" id="SSF52096">
    <property type="entry name" value="ClpP/crotonase"/>
    <property type="match status" value="1"/>
</dbReference>
<dbReference type="PROSITE" id="PS00166">
    <property type="entry name" value="ENOYL_COA_HYDRATASE"/>
    <property type="match status" value="1"/>
</dbReference>
<dbReference type="CDD" id="cd06558">
    <property type="entry name" value="crotonase-like"/>
    <property type="match status" value="1"/>
</dbReference>
<dbReference type="Pfam" id="PF00378">
    <property type="entry name" value="ECH_1"/>
    <property type="match status" value="1"/>
</dbReference>
<gene>
    <name evidence="4" type="ORF">NDI89_23320</name>
</gene>
<sequence length="269" mass="29765">MNVDTERLHDSVRLEHLEDESVTRLVMEQGEASMNVFRPSMVEAMATAVESLIGEVDCLVLYGDPVFSAGADLESVRQMPQEMRSAKIDTIAAASNRFIRSLREFPAPVISAVNGVAAGGGLGFALASDLISMHAEAVFDTAYARIGLTPDNATPFFLVKTVGPYRARELLFDPEPISAADAIELGIANDRYDVPESEFVETVTEDAIRYANGPTETYAQTKKLVDTVFDERLDRHLEEERSAIKRMSDSDTFDEGLSAFFEKREPEWE</sequence>
<evidence type="ECO:0000313" key="4">
    <source>
        <dbReference type="EMBL" id="MDF9748499.1"/>
    </source>
</evidence>
<evidence type="ECO:0000256" key="2">
    <source>
        <dbReference type="ARBA" id="ARBA00023239"/>
    </source>
</evidence>
<keyword evidence="5" id="KW-1185">Reference proteome</keyword>